<feature type="domain" description="FAD/NAD(P)-binding" evidence="5">
    <location>
        <begin position="9"/>
        <end position="305"/>
    </location>
</feature>
<dbReference type="SUPFAM" id="SSF55424">
    <property type="entry name" value="FAD/NAD-linked reductases, dimerisation (C-terminal) domain"/>
    <property type="match status" value="1"/>
</dbReference>
<dbReference type="PRINTS" id="PR00411">
    <property type="entry name" value="PNDRDTASEI"/>
</dbReference>
<evidence type="ECO:0000256" key="3">
    <source>
        <dbReference type="ARBA" id="ARBA00022827"/>
    </source>
</evidence>
<dbReference type="STRING" id="1193518.BN13_850006"/>
<feature type="domain" description="Reductase C-terminal" evidence="6">
    <location>
        <begin position="324"/>
        <end position="405"/>
    </location>
</feature>
<protein>
    <submittedName>
        <fullName evidence="7">FAD-dependent pyridine nucleotide-disulphide oxidoreductase</fullName>
    </submittedName>
</protein>
<dbReference type="InterPro" id="IPR016156">
    <property type="entry name" value="FAD/NAD-linked_Rdtase_dimer_sf"/>
</dbReference>
<dbReference type="Gene3D" id="3.30.390.30">
    <property type="match status" value="1"/>
</dbReference>
<dbReference type="OrthoDB" id="1145at2"/>
<dbReference type="InterPro" id="IPR028202">
    <property type="entry name" value="Reductase_C"/>
</dbReference>
<evidence type="ECO:0000256" key="1">
    <source>
        <dbReference type="ARBA" id="ARBA00001974"/>
    </source>
</evidence>
<dbReference type="Pfam" id="PF14759">
    <property type="entry name" value="Reductase_C"/>
    <property type="match status" value="1"/>
</dbReference>
<dbReference type="SUPFAM" id="SSF51905">
    <property type="entry name" value="FAD/NAD(P)-binding domain"/>
    <property type="match status" value="1"/>
</dbReference>
<sequence length="406" mass="43380">MSRGDPMSAVVVIGAGLAAANTVQTLREQGFEGDITLVGAEEHAPYERPGLSKDYLAGTKSAEQLHVHEPEWYAAHDVQTRFADPAVTIDRDASRVVLASGEALTYNWLVLATGAQPRRLDLPGAELDGVVTLRSIEDSTRLRAALAEQARLVIIGGGWIGLEVAAAARGAGCEVTVLEREALPLYAVLGPTMAAYFADLHRGHGVDLRTGATVSGIEGAGGPVTGVRTPEGVIAADLVLVGVGAIPDTSLAEEAGLEVDRGIIVDEHLRTSDPHVLAAGDVARARHTDLGLLRVEHWDNAIRQGKLAAQTILGREESYDWQPYFFTDQYDLGMEYVGHADAQDVAVVRGDLDSGEFIVFWLRDGRVRAGMNVNTWNVNDDLRRLIGASVTADRLADESIALTDLA</sequence>
<evidence type="ECO:0000256" key="4">
    <source>
        <dbReference type="ARBA" id="ARBA00023002"/>
    </source>
</evidence>
<dbReference type="AlphaFoldDB" id="A0A077MGH9"/>
<evidence type="ECO:0000256" key="2">
    <source>
        <dbReference type="ARBA" id="ARBA00022630"/>
    </source>
</evidence>
<keyword evidence="4" id="KW-0560">Oxidoreductase</keyword>
<dbReference type="PANTHER" id="PTHR43557:SF2">
    <property type="entry name" value="RIESKE DOMAIN-CONTAINING PROTEIN-RELATED"/>
    <property type="match status" value="1"/>
</dbReference>
<dbReference type="InterPro" id="IPR023753">
    <property type="entry name" value="FAD/NAD-binding_dom"/>
</dbReference>
<keyword evidence="3" id="KW-0274">FAD</keyword>
<evidence type="ECO:0000259" key="6">
    <source>
        <dbReference type="Pfam" id="PF14759"/>
    </source>
</evidence>
<evidence type="ECO:0000313" key="8">
    <source>
        <dbReference type="Proteomes" id="UP000035720"/>
    </source>
</evidence>
<proteinExistence type="predicted"/>
<keyword evidence="8" id="KW-1185">Reference proteome</keyword>
<name>A0A077MGH9_9MICO</name>
<comment type="cofactor">
    <cofactor evidence="1">
        <name>FAD</name>
        <dbReference type="ChEBI" id="CHEBI:57692"/>
    </cofactor>
</comment>
<evidence type="ECO:0000259" key="5">
    <source>
        <dbReference type="Pfam" id="PF07992"/>
    </source>
</evidence>
<dbReference type="GO" id="GO:0005737">
    <property type="term" value="C:cytoplasm"/>
    <property type="evidence" value="ECO:0007669"/>
    <property type="project" value="TreeGrafter"/>
</dbReference>
<dbReference type="PRINTS" id="PR00368">
    <property type="entry name" value="FADPNR"/>
</dbReference>
<comment type="caution">
    <text evidence="7">The sequence shown here is derived from an EMBL/GenBank/DDBJ whole genome shotgun (WGS) entry which is preliminary data.</text>
</comment>
<organism evidence="7 8">
    <name type="scientific">Nostocoides jenkinsii Ben 74</name>
    <dbReference type="NCBI Taxonomy" id="1193518"/>
    <lineage>
        <taxon>Bacteria</taxon>
        <taxon>Bacillati</taxon>
        <taxon>Actinomycetota</taxon>
        <taxon>Actinomycetes</taxon>
        <taxon>Micrococcales</taxon>
        <taxon>Intrasporangiaceae</taxon>
        <taxon>Nostocoides</taxon>
    </lineage>
</organism>
<reference evidence="7 8" key="1">
    <citation type="journal article" date="2013" name="ISME J.">
        <title>A metabolic model for members of the genus Tetrasphaera involved in enhanced biological phosphorus removal.</title>
        <authorList>
            <person name="Kristiansen R."/>
            <person name="Nguyen H.T.T."/>
            <person name="Saunders A.M."/>
            <person name="Nielsen J.L."/>
            <person name="Wimmer R."/>
            <person name="Le V.Q."/>
            <person name="McIlroy S.J."/>
            <person name="Petrovski S."/>
            <person name="Seviour R.J."/>
            <person name="Calteau A."/>
            <person name="Nielsen K.L."/>
            <person name="Nielsen P.H."/>
        </authorList>
    </citation>
    <scope>NUCLEOTIDE SEQUENCE [LARGE SCALE GENOMIC DNA]</scope>
    <source>
        <strain evidence="7 8">Ben 74</strain>
    </source>
</reference>
<dbReference type="Proteomes" id="UP000035720">
    <property type="component" value="Unassembled WGS sequence"/>
</dbReference>
<dbReference type="EMBL" id="CAJC01000200">
    <property type="protein sequence ID" value="CCI54843.1"/>
    <property type="molecule type" value="Genomic_DNA"/>
</dbReference>
<dbReference type="PANTHER" id="PTHR43557">
    <property type="entry name" value="APOPTOSIS-INDUCING FACTOR 1"/>
    <property type="match status" value="1"/>
</dbReference>
<dbReference type="Pfam" id="PF07992">
    <property type="entry name" value="Pyr_redox_2"/>
    <property type="match status" value="1"/>
</dbReference>
<evidence type="ECO:0000313" key="7">
    <source>
        <dbReference type="EMBL" id="CCI54843.1"/>
    </source>
</evidence>
<keyword evidence="2" id="KW-0285">Flavoprotein</keyword>
<dbReference type="InterPro" id="IPR036188">
    <property type="entry name" value="FAD/NAD-bd_sf"/>
</dbReference>
<dbReference type="Gene3D" id="3.50.50.60">
    <property type="entry name" value="FAD/NAD(P)-binding domain"/>
    <property type="match status" value="2"/>
</dbReference>
<accession>A0A077MGH9</accession>
<dbReference type="InterPro" id="IPR050446">
    <property type="entry name" value="FAD-oxidoreductase/Apoptosis"/>
</dbReference>
<dbReference type="GO" id="GO:0016651">
    <property type="term" value="F:oxidoreductase activity, acting on NAD(P)H"/>
    <property type="evidence" value="ECO:0007669"/>
    <property type="project" value="TreeGrafter"/>
</dbReference>
<gene>
    <name evidence="7" type="ORF">BN13_850006</name>
</gene>